<sequence>MGQVLQPPDLDKAFRQHLIFREAVSAQGVSPPDFPGRLDLEPGRCGLSPRLPQTSVIAPAVTTATGLDCLRVLKCSFQLQAAEDGAPGLCHPRCRVQCAGTAFGPRRPKRSFVTAMKGKPWSGGGELKTGLDLTALAAAPLKTGCKSLSVLFSLEKRSLSLNCSCAAYSCQTIRRDQLEPEGT</sequence>
<accession>A0AAD7TCH3</accession>
<dbReference type="AlphaFoldDB" id="A0AAD7TCH3"/>
<gene>
    <name evidence="1" type="ORF">AAFF_G00141280</name>
</gene>
<name>A0AAD7TCH3_9TELE</name>
<protein>
    <submittedName>
        <fullName evidence="1">Uncharacterized protein</fullName>
    </submittedName>
</protein>
<evidence type="ECO:0000313" key="1">
    <source>
        <dbReference type="EMBL" id="KAJ8418419.1"/>
    </source>
</evidence>
<reference evidence="1" key="1">
    <citation type="journal article" date="2023" name="Science">
        <title>Genome structures resolve the early diversification of teleost fishes.</title>
        <authorList>
            <person name="Parey E."/>
            <person name="Louis A."/>
            <person name="Montfort J."/>
            <person name="Bouchez O."/>
            <person name="Roques C."/>
            <person name="Iampietro C."/>
            <person name="Lluch J."/>
            <person name="Castinel A."/>
            <person name="Donnadieu C."/>
            <person name="Desvignes T."/>
            <person name="Floi Bucao C."/>
            <person name="Jouanno E."/>
            <person name="Wen M."/>
            <person name="Mejri S."/>
            <person name="Dirks R."/>
            <person name="Jansen H."/>
            <person name="Henkel C."/>
            <person name="Chen W.J."/>
            <person name="Zahm M."/>
            <person name="Cabau C."/>
            <person name="Klopp C."/>
            <person name="Thompson A.W."/>
            <person name="Robinson-Rechavi M."/>
            <person name="Braasch I."/>
            <person name="Lecointre G."/>
            <person name="Bobe J."/>
            <person name="Postlethwait J.H."/>
            <person name="Berthelot C."/>
            <person name="Roest Crollius H."/>
            <person name="Guiguen Y."/>
        </authorList>
    </citation>
    <scope>NUCLEOTIDE SEQUENCE</scope>
    <source>
        <strain evidence="1">NC1722</strain>
    </source>
</reference>
<keyword evidence="2" id="KW-1185">Reference proteome</keyword>
<dbReference type="Proteomes" id="UP001221898">
    <property type="component" value="Unassembled WGS sequence"/>
</dbReference>
<organism evidence="1 2">
    <name type="scientific">Aldrovandia affinis</name>
    <dbReference type="NCBI Taxonomy" id="143900"/>
    <lineage>
        <taxon>Eukaryota</taxon>
        <taxon>Metazoa</taxon>
        <taxon>Chordata</taxon>
        <taxon>Craniata</taxon>
        <taxon>Vertebrata</taxon>
        <taxon>Euteleostomi</taxon>
        <taxon>Actinopterygii</taxon>
        <taxon>Neopterygii</taxon>
        <taxon>Teleostei</taxon>
        <taxon>Notacanthiformes</taxon>
        <taxon>Halosauridae</taxon>
        <taxon>Aldrovandia</taxon>
    </lineage>
</organism>
<evidence type="ECO:0000313" key="2">
    <source>
        <dbReference type="Proteomes" id="UP001221898"/>
    </source>
</evidence>
<comment type="caution">
    <text evidence="1">The sequence shown here is derived from an EMBL/GenBank/DDBJ whole genome shotgun (WGS) entry which is preliminary data.</text>
</comment>
<proteinExistence type="predicted"/>
<dbReference type="EMBL" id="JAINUG010000002">
    <property type="protein sequence ID" value="KAJ8418419.1"/>
    <property type="molecule type" value="Genomic_DNA"/>
</dbReference>